<feature type="transmembrane region" description="Helical" evidence="7">
    <location>
        <begin position="400"/>
        <end position="421"/>
    </location>
</feature>
<keyword evidence="5 7" id="KW-1133">Transmembrane helix</keyword>
<keyword evidence="6 7" id="KW-0472">Membrane</keyword>
<dbReference type="Gene3D" id="1.20.1250.20">
    <property type="entry name" value="MFS general substrate transporter like domains"/>
    <property type="match status" value="1"/>
</dbReference>
<protein>
    <submittedName>
        <fullName evidence="10">Multidrug efflux MFS transporter</fullName>
    </submittedName>
</protein>
<dbReference type="NCBIfam" id="TIGR00711">
    <property type="entry name" value="efflux_EmrB"/>
    <property type="match status" value="1"/>
</dbReference>
<feature type="transmembrane region" description="Helical" evidence="7">
    <location>
        <begin position="109"/>
        <end position="130"/>
    </location>
</feature>
<dbReference type="SUPFAM" id="SSF103473">
    <property type="entry name" value="MFS general substrate transporter"/>
    <property type="match status" value="1"/>
</dbReference>
<dbReference type="GeneID" id="93668319"/>
<accession>A0A7X9WEM3</accession>
<feature type="transmembrane region" description="Helical" evidence="7">
    <location>
        <begin position="224"/>
        <end position="245"/>
    </location>
</feature>
<evidence type="ECO:0000256" key="6">
    <source>
        <dbReference type="ARBA" id="ARBA00023136"/>
    </source>
</evidence>
<feature type="transmembrane region" description="Helical" evidence="7">
    <location>
        <begin position="12"/>
        <end position="32"/>
    </location>
</feature>
<dbReference type="RefSeq" id="WP_030058818.1">
    <property type="nucleotide sequence ID" value="NZ_AP014956.1"/>
</dbReference>
<dbReference type="AlphaFoldDB" id="A0A7X9WEM3"/>
<dbReference type="PRINTS" id="PR01036">
    <property type="entry name" value="TCRTETB"/>
</dbReference>
<keyword evidence="3" id="KW-1003">Cell membrane</keyword>
<dbReference type="CDD" id="cd17503">
    <property type="entry name" value="MFS_LmrB_MDR_like"/>
    <property type="match status" value="1"/>
</dbReference>
<dbReference type="EMBL" id="JABBMI010000034">
    <property type="protein sequence ID" value="NMK53746.1"/>
    <property type="molecule type" value="Genomic_DNA"/>
</dbReference>
<dbReference type="GO" id="GO:0005886">
    <property type="term" value="C:plasma membrane"/>
    <property type="evidence" value="ECO:0007669"/>
    <property type="project" value="UniProtKB-SubCell"/>
</dbReference>
<feature type="transmembrane region" description="Helical" evidence="7">
    <location>
        <begin position="441"/>
        <end position="466"/>
    </location>
</feature>
<feature type="transmembrane region" description="Helical" evidence="7">
    <location>
        <begin position="357"/>
        <end position="379"/>
    </location>
</feature>
<feature type="transmembrane region" description="Helical" evidence="7">
    <location>
        <begin position="80"/>
        <end position="97"/>
    </location>
</feature>
<evidence type="ECO:0000313" key="9">
    <source>
        <dbReference type="EMBL" id="NMK53746.1"/>
    </source>
</evidence>
<dbReference type="Proteomes" id="UP000538955">
    <property type="component" value="Unassembled WGS sequence"/>
</dbReference>
<feature type="transmembrane region" description="Helical" evidence="7">
    <location>
        <begin position="332"/>
        <end position="351"/>
    </location>
</feature>
<dbReference type="PANTHER" id="PTHR42718:SF24">
    <property type="entry name" value="MAJOR FACILITATOR SUPERFAMILY (MFS) PROFILE DOMAIN-CONTAINING PROTEIN"/>
    <property type="match status" value="1"/>
</dbReference>
<dbReference type="Gene3D" id="1.20.1720.10">
    <property type="entry name" value="Multidrug resistance protein D"/>
    <property type="match status" value="1"/>
</dbReference>
<dbReference type="EMBL" id="JABBLX010000003">
    <property type="protein sequence ID" value="NMK97009.1"/>
    <property type="molecule type" value="Genomic_DNA"/>
</dbReference>
<keyword evidence="11" id="KW-1185">Reference proteome</keyword>
<dbReference type="Proteomes" id="UP000550736">
    <property type="component" value="Unassembled WGS sequence"/>
</dbReference>
<dbReference type="Pfam" id="PF07690">
    <property type="entry name" value="MFS_1"/>
    <property type="match status" value="1"/>
</dbReference>
<reference evidence="11 12" key="1">
    <citation type="submission" date="2020-04" db="EMBL/GenBank/DDBJ databases">
        <title>The Epidemiology and Molecular Characteristics of Linezolid-Resistant Staphylococcus capitis in Huashan Hospital, Shanghai.</title>
        <authorList>
            <person name="Ding L."/>
            <person name="Li P."/>
            <person name="Yang Y."/>
            <person name="Lin D."/>
            <person name="Xu X."/>
        </authorList>
    </citation>
    <scope>NUCLEOTIDE SEQUENCE [LARGE SCALE GENOMIC DNA]</scope>
    <source>
        <strain evidence="10 12">12-86</strain>
        <strain evidence="9 11">17-84</strain>
    </source>
</reference>
<dbReference type="PANTHER" id="PTHR42718">
    <property type="entry name" value="MAJOR FACILITATOR SUPERFAMILY MULTIDRUG TRANSPORTER MFSC"/>
    <property type="match status" value="1"/>
</dbReference>
<evidence type="ECO:0000313" key="12">
    <source>
        <dbReference type="Proteomes" id="UP000550736"/>
    </source>
</evidence>
<feature type="transmembrane region" description="Helical" evidence="7">
    <location>
        <begin position="266"/>
        <end position="292"/>
    </location>
</feature>
<evidence type="ECO:0000259" key="8">
    <source>
        <dbReference type="PROSITE" id="PS50850"/>
    </source>
</evidence>
<feature type="transmembrane region" description="Helical" evidence="7">
    <location>
        <begin position="168"/>
        <end position="187"/>
    </location>
</feature>
<sequence length="481" mass="52050">MASNEMTTAKRNTIVLVMLISAFVAMLNQTILNTALPAIIKGLNITETTAQWLITGFMLVNGIMIPLTAFLMDKYTTRKLYIFSMAAFLIGSIIAALSPGFEILMVARIIQAIGAGILLPLMQFTVFTLFPVEKRGFAMGLTGIVAQTAPAIGPTLTGLLIDFFSWRMPFYIVAAIALIAFAIGFFFVENNGQTKETVLDKISVVYSTFGFGLILFAFSSVSTFGIASIPVITTFILGLIVIAIFTFRQLKIDHPLLNLSVFKSKVFTLSAIASMLVFIGIVGPALLIPMYVQTGLGLSALLSGLVILPGAVFNAFISVYTGKIFDKYGIKVLVIPGFTVLIIMTILHAFLTTETPFWYVVVIYAIRMISVGLLIMPLNTVGLNALKPEEISHGTAIMNSLRIIAGAMGTAISITILSIVAKNYTATHHTMSKVKLARESTVQGVDAAFIFTTVLIVIGFILALFIKENRNAKDTDSSSEK</sequence>
<evidence type="ECO:0000313" key="10">
    <source>
        <dbReference type="EMBL" id="NMK97009.1"/>
    </source>
</evidence>
<feature type="domain" description="Major facilitator superfamily (MFS) profile" evidence="8">
    <location>
        <begin position="14"/>
        <end position="471"/>
    </location>
</feature>
<evidence type="ECO:0000256" key="5">
    <source>
        <dbReference type="ARBA" id="ARBA00022989"/>
    </source>
</evidence>
<keyword evidence="2" id="KW-0813">Transport</keyword>
<organism evidence="10 12">
    <name type="scientific">Staphylococcus capitis</name>
    <dbReference type="NCBI Taxonomy" id="29388"/>
    <lineage>
        <taxon>Bacteria</taxon>
        <taxon>Bacillati</taxon>
        <taxon>Bacillota</taxon>
        <taxon>Bacilli</taxon>
        <taxon>Bacillales</taxon>
        <taxon>Staphylococcaceae</taxon>
        <taxon>Staphylococcus</taxon>
    </lineage>
</organism>
<dbReference type="InterPro" id="IPR011701">
    <property type="entry name" value="MFS"/>
</dbReference>
<evidence type="ECO:0000313" key="11">
    <source>
        <dbReference type="Proteomes" id="UP000538955"/>
    </source>
</evidence>
<evidence type="ECO:0000256" key="1">
    <source>
        <dbReference type="ARBA" id="ARBA00004651"/>
    </source>
</evidence>
<dbReference type="PROSITE" id="PS50850">
    <property type="entry name" value="MFS"/>
    <property type="match status" value="1"/>
</dbReference>
<feature type="transmembrane region" description="Helical" evidence="7">
    <location>
        <begin position="199"/>
        <end position="218"/>
    </location>
</feature>
<dbReference type="InterPro" id="IPR020846">
    <property type="entry name" value="MFS_dom"/>
</dbReference>
<evidence type="ECO:0000256" key="3">
    <source>
        <dbReference type="ARBA" id="ARBA00022475"/>
    </source>
</evidence>
<keyword evidence="4 7" id="KW-0812">Transmembrane</keyword>
<feature type="transmembrane region" description="Helical" evidence="7">
    <location>
        <begin position="52"/>
        <end position="71"/>
    </location>
</feature>
<evidence type="ECO:0000256" key="7">
    <source>
        <dbReference type="SAM" id="Phobius"/>
    </source>
</evidence>
<dbReference type="InterPro" id="IPR036259">
    <property type="entry name" value="MFS_trans_sf"/>
</dbReference>
<dbReference type="InterPro" id="IPR004638">
    <property type="entry name" value="EmrB-like"/>
</dbReference>
<gene>
    <name evidence="10" type="ORF">HHM13_02685</name>
    <name evidence="9" type="ORF">HHM24_03130</name>
</gene>
<comment type="subcellular location">
    <subcellularLocation>
        <location evidence="1">Cell membrane</location>
        <topology evidence="1">Multi-pass membrane protein</topology>
    </subcellularLocation>
</comment>
<evidence type="ECO:0000256" key="2">
    <source>
        <dbReference type="ARBA" id="ARBA00022448"/>
    </source>
</evidence>
<feature type="transmembrane region" description="Helical" evidence="7">
    <location>
        <begin position="137"/>
        <end position="156"/>
    </location>
</feature>
<evidence type="ECO:0000256" key="4">
    <source>
        <dbReference type="ARBA" id="ARBA00022692"/>
    </source>
</evidence>
<feature type="transmembrane region" description="Helical" evidence="7">
    <location>
        <begin position="298"/>
        <end position="320"/>
    </location>
</feature>
<dbReference type="GO" id="GO:0022857">
    <property type="term" value="F:transmembrane transporter activity"/>
    <property type="evidence" value="ECO:0007669"/>
    <property type="project" value="InterPro"/>
</dbReference>
<proteinExistence type="predicted"/>
<comment type="caution">
    <text evidence="10">The sequence shown here is derived from an EMBL/GenBank/DDBJ whole genome shotgun (WGS) entry which is preliminary data.</text>
</comment>
<name>A0A7X9WEM3_STACP</name>